<feature type="chain" id="PRO_5045889404" description="Outer membrane repeat protein" evidence="1">
    <location>
        <begin position="34"/>
        <end position="404"/>
    </location>
</feature>
<keyword evidence="1" id="KW-0732">Signal</keyword>
<name>A0ABW1PCH5_9PSEU</name>
<dbReference type="InterPro" id="IPR011050">
    <property type="entry name" value="Pectin_lyase_fold/virulence"/>
</dbReference>
<organism evidence="2 3">
    <name type="scientific">Saccharothrix lopnurensis</name>
    <dbReference type="NCBI Taxonomy" id="1670621"/>
    <lineage>
        <taxon>Bacteria</taxon>
        <taxon>Bacillati</taxon>
        <taxon>Actinomycetota</taxon>
        <taxon>Actinomycetes</taxon>
        <taxon>Pseudonocardiales</taxon>
        <taxon>Pseudonocardiaceae</taxon>
        <taxon>Saccharothrix</taxon>
    </lineage>
</organism>
<protein>
    <recommendedName>
        <fullName evidence="4">Outer membrane repeat protein</fullName>
    </recommendedName>
</protein>
<sequence length="404" mass="39745">MRLPWARSASRRAFTTALVVVTGLVATTSGAHADPRGRESVSCAEVTESTVNDWIRRANGGAAVLRKVNTGTRGCTVPVGPTGLEPLSGRLTLTAVGANLTLHGGDSVFDVRNGGVLTINRLTLSGATSSAVVNNYGGTVFVNSSTITGNRAFFGGGLVNSGGTMTINDTTITGNTSQGQGGGLGNSGSTGFLVVTNSRITRNNGLYGGGLINAGATTYVIGSEISENTSDGAAAGVVNSAGSLSIIGSTVSRNTVLRCPGPSLCGGGFTNAGNLTILRSVVSGHNESAIGNLGGGALQVTNSKVEDNSAPGPGAGVISALGGVVTIKDSEFTRNRSDASGGAVANTGGGVITLERSRITGNSAALGGGGLANLGNGLVTVTTGSVVTGNAPDDCTGVVEGCQS</sequence>
<proteinExistence type="predicted"/>
<dbReference type="EMBL" id="JBHSQO010000038">
    <property type="protein sequence ID" value="MFC6093109.1"/>
    <property type="molecule type" value="Genomic_DNA"/>
</dbReference>
<comment type="caution">
    <text evidence="2">The sequence shown here is derived from an EMBL/GenBank/DDBJ whole genome shotgun (WGS) entry which is preliminary data.</text>
</comment>
<accession>A0ABW1PCH5</accession>
<reference evidence="3" key="1">
    <citation type="journal article" date="2019" name="Int. J. Syst. Evol. Microbiol.">
        <title>The Global Catalogue of Microorganisms (GCM) 10K type strain sequencing project: providing services to taxonomists for standard genome sequencing and annotation.</title>
        <authorList>
            <consortium name="The Broad Institute Genomics Platform"/>
            <consortium name="The Broad Institute Genome Sequencing Center for Infectious Disease"/>
            <person name="Wu L."/>
            <person name="Ma J."/>
        </authorList>
    </citation>
    <scope>NUCLEOTIDE SEQUENCE [LARGE SCALE GENOMIC DNA]</scope>
    <source>
        <strain evidence="3">CGMCC 4.7246</strain>
    </source>
</reference>
<feature type="signal peptide" evidence="1">
    <location>
        <begin position="1"/>
        <end position="33"/>
    </location>
</feature>
<gene>
    <name evidence="2" type="ORF">ACFP3R_27885</name>
</gene>
<dbReference type="SUPFAM" id="SSF51126">
    <property type="entry name" value="Pectin lyase-like"/>
    <property type="match status" value="1"/>
</dbReference>
<dbReference type="RefSeq" id="WP_380639971.1">
    <property type="nucleotide sequence ID" value="NZ_JBHSQO010000038.1"/>
</dbReference>
<dbReference type="PANTHER" id="PTHR11319">
    <property type="entry name" value="G PROTEIN-COUPLED RECEPTOR-RELATED"/>
    <property type="match status" value="1"/>
</dbReference>
<evidence type="ECO:0008006" key="4">
    <source>
        <dbReference type="Google" id="ProtNLM"/>
    </source>
</evidence>
<evidence type="ECO:0000313" key="2">
    <source>
        <dbReference type="EMBL" id="MFC6093109.1"/>
    </source>
</evidence>
<evidence type="ECO:0000256" key="1">
    <source>
        <dbReference type="SAM" id="SignalP"/>
    </source>
</evidence>
<keyword evidence="3" id="KW-1185">Reference proteome</keyword>
<dbReference type="Proteomes" id="UP001596220">
    <property type="component" value="Unassembled WGS sequence"/>
</dbReference>
<evidence type="ECO:0000313" key="3">
    <source>
        <dbReference type="Proteomes" id="UP001596220"/>
    </source>
</evidence>
<dbReference type="PANTHER" id="PTHR11319:SF35">
    <property type="entry name" value="OUTER MEMBRANE PROTEIN PMPC-RELATED"/>
    <property type="match status" value="1"/>
</dbReference>